<sequence length="126" mass="14473">MFDWLNPNVGNYRFRFDEEVFESEARAKIEQIQDQMTTGTAQMKYANTLLADQEGEFVEALLERLNKLAAAEETKALFIQNANMLHARGIADTLSDNAKQKYDVHTELDQEALTRSLENISKSNIW</sequence>
<evidence type="ECO:0000313" key="1">
    <source>
        <dbReference type="EMBL" id="MBM7836999.1"/>
    </source>
</evidence>
<dbReference type="Proteomes" id="UP001179280">
    <property type="component" value="Unassembled WGS sequence"/>
</dbReference>
<comment type="caution">
    <text evidence="1">The sequence shown here is derived from an EMBL/GenBank/DDBJ whole genome shotgun (WGS) entry which is preliminary data.</text>
</comment>
<evidence type="ECO:0000313" key="2">
    <source>
        <dbReference type="Proteomes" id="UP001179280"/>
    </source>
</evidence>
<reference evidence="1" key="1">
    <citation type="submission" date="2021-01" db="EMBL/GenBank/DDBJ databases">
        <title>Genomic Encyclopedia of Type Strains, Phase IV (KMG-IV): sequencing the most valuable type-strain genomes for metagenomic binning, comparative biology and taxonomic classification.</title>
        <authorList>
            <person name="Goeker M."/>
        </authorList>
    </citation>
    <scope>NUCLEOTIDE SEQUENCE</scope>
    <source>
        <strain evidence="1">DSM 21943</strain>
    </source>
</reference>
<accession>A0ABS2SN99</accession>
<name>A0ABS2SN99_9BACI</name>
<gene>
    <name evidence="1" type="ORF">JOC54_000230</name>
</gene>
<proteinExistence type="predicted"/>
<keyword evidence="2" id="KW-1185">Reference proteome</keyword>
<protein>
    <submittedName>
        <fullName evidence="1">Uncharacterized protein</fullName>
    </submittedName>
</protein>
<dbReference type="RefSeq" id="WP_204463764.1">
    <property type="nucleotide sequence ID" value="NZ_JAFBCV010000001.1"/>
</dbReference>
<organism evidence="1 2">
    <name type="scientific">Shouchella xiaoxiensis</name>
    <dbReference type="NCBI Taxonomy" id="766895"/>
    <lineage>
        <taxon>Bacteria</taxon>
        <taxon>Bacillati</taxon>
        <taxon>Bacillota</taxon>
        <taxon>Bacilli</taxon>
        <taxon>Bacillales</taxon>
        <taxon>Bacillaceae</taxon>
        <taxon>Shouchella</taxon>
    </lineage>
</organism>
<dbReference type="EMBL" id="JAFBCV010000001">
    <property type="protein sequence ID" value="MBM7836999.1"/>
    <property type="molecule type" value="Genomic_DNA"/>
</dbReference>